<dbReference type="InterPro" id="IPR011009">
    <property type="entry name" value="Kinase-like_dom_sf"/>
</dbReference>
<reference evidence="1 2" key="1">
    <citation type="journal article" date="2019" name="PLoS ONE">
        <title>Comparative genome analysis indicates high evolutionary potential of pathogenicity genes in Colletotrichum tanaceti.</title>
        <authorList>
            <person name="Lelwala R.V."/>
            <person name="Korhonen P.K."/>
            <person name="Young N.D."/>
            <person name="Scott J.B."/>
            <person name="Ades P.A."/>
            <person name="Gasser R.B."/>
            <person name="Taylor P.W.J."/>
        </authorList>
    </citation>
    <scope>NUCLEOTIDE SEQUENCE [LARGE SCALE GENOMIC DNA]</scope>
    <source>
        <strain evidence="1">BRIP57314</strain>
    </source>
</reference>
<evidence type="ECO:0000313" key="2">
    <source>
        <dbReference type="Proteomes" id="UP000310108"/>
    </source>
</evidence>
<keyword evidence="2" id="KW-1185">Reference proteome</keyword>
<protein>
    <recommendedName>
        <fullName evidence="3">Protein kinase domain-containing protein</fullName>
    </recommendedName>
</protein>
<evidence type="ECO:0000313" key="1">
    <source>
        <dbReference type="EMBL" id="TKW51158.1"/>
    </source>
</evidence>
<dbReference type="EMBL" id="PJEX01000331">
    <property type="protein sequence ID" value="TKW51158.1"/>
    <property type="molecule type" value="Genomic_DNA"/>
</dbReference>
<sequence length="71" mass="8316">MVIGKWIGSTPIPDQTLEMRERQLEGRDQELLLALVRKILRWDPDERPSAEELFEDEFLIQYRRGEDGSGS</sequence>
<dbReference type="STRING" id="1306861.A0A4U6X6T3"/>
<dbReference type="SUPFAM" id="SSF56112">
    <property type="entry name" value="Protein kinase-like (PK-like)"/>
    <property type="match status" value="1"/>
</dbReference>
<organism evidence="1 2">
    <name type="scientific">Colletotrichum tanaceti</name>
    <dbReference type="NCBI Taxonomy" id="1306861"/>
    <lineage>
        <taxon>Eukaryota</taxon>
        <taxon>Fungi</taxon>
        <taxon>Dikarya</taxon>
        <taxon>Ascomycota</taxon>
        <taxon>Pezizomycotina</taxon>
        <taxon>Sordariomycetes</taxon>
        <taxon>Hypocreomycetidae</taxon>
        <taxon>Glomerellales</taxon>
        <taxon>Glomerellaceae</taxon>
        <taxon>Colletotrichum</taxon>
        <taxon>Colletotrichum destructivum species complex</taxon>
    </lineage>
</organism>
<dbReference type="Gene3D" id="1.10.510.10">
    <property type="entry name" value="Transferase(Phosphotransferase) domain 1"/>
    <property type="match status" value="1"/>
</dbReference>
<dbReference type="Proteomes" id="UP000310108">
    <property type="component" value="Unassembled WGS sequence"/>
</dbReference>
<gene>
    <name evidence="1" type="ORF">CTA1_12707</name>
</gene>
<dbReference type="AlphaFoldDB" id="A0A4U6X6T3"/>
<proteinExistence type="predicted"/>
<evidence type="ECO:0008006" key="3">
    <source>
        <dbReference type="Google" id="ProtNLM"/>
    </source>
</evidence>
<dbReference type="OrthoDB" id="5979581at2759"/>
<name>A0A4U6X6T3_9PEZI</name>
<comment type="caution">
    <text evidence="1">The sequence shown here is derived from an EMBL/GenBank/DDBJ whole genome shotgun (WGS) entry which is preliminary data.</text>
</comment>
<accession>A0A4U6X6T3</accession>